<accession>A0A2M8LQM1</accession>
<dbReference type="EMBL" id="PGGW01000069">
    <property type="protein sequence ID" value="PJE94248.1"/>
    <property type="molecule type" value="Genomic_DNA"/>
</dbReference>
<organism evidence="1 2">
    <name type="scientific">Streptomyces carminius</name>
    <dbReference type="NCBI Taxonomy" id="2665496"/>
    <lineage>
        <taxon>Bacteria</taxon>
        <taxon>Bacillati</taxon>
        <taxon>Actinomycetota</taxon>
        <taxon>Actinomycetes</taxon>
        <taxon>Kitasatosporales</taxon>
        <taxon>Streptomycetaceae</taxon>
        <taxon>Streptomyces</taxon>
    </lineage>
</organism>
<protein>
    <submittedName>
        <fullName evidence="1">Uncharacterized protein</fullName>
    </submittedName>
</protein>
<dbReference type="Proteomes" id="UP000230407">
    <property type="component" value="Unassembled WGS sequence"/>
</dbReference>
<comment type="caution">
    <text evidence="1">The sequence shown here is derived from an EMBL/GenBank/DDBJ whole genome shotgun (WGS) entry which is preliminary data.</text>
</comment>
<proteinExistence type="predicted"/>
<sequence length="64" mass="7055">MWYFPFVPKGIGSGWTATFGLEAPLLQVGERSHFAFLIDQAEALGTGCGELRDEPEGTWRPLAE</sequence>
<dbReference type="AlphaFoldDB" id="A0A2M8LQM1"/>
<name>A0A2M8LQM1_9ACTN</name>
<reference evidence="1 2" key="1">
    <citation type="submission" date="2017-11" db="EMBL/GenBank/DDBJ databases">
        <title>Streptomyces carmine sp. nov., a novel actinomycete isolated from Sophora alopecuroides in Xinjiang, China.</title>
        <authorList>
            <person name="Wang Y."/>
            <person name="Luo X."/>
            <person name="Wan C."/>
            <person name="Zhang L."/>
        </authorList>
    </citation>
    <scope>NUCLEOTIDE SEQUENCE [LARGE SCALE GENOMIC DNA]</scope>
    <source>
        <strain evidence="1 2">TRM SA0054</strain>
    </source>
</reference>
<gene>
    <name evidence="1" type="ORF">CUT44_28680</name>
</gene>
<keyword evidence="2" id="KW-1185">Reference proteome</keyword>
<evidence type="ECO:0000313" key="1">
    <source>
        <dbReference type="EMBL" id="PJE94248.1"/>
    </source>
</evidence>
<evidence type="ECO:0000313" key="2">
    <source>
        <dbReference type="Proteomes" id="UP000230407"/>
    </source>
</evidence>